<feature type="domain" description="IrrE N-terminal-like" evidence="1">
    <location>
        <begin position="44"/>
        <end position="142"/>
    </location>
</feature>
<comment type="caution">
    <text evidence="2">The sequence shown here is derived from an EMBL/GenBank/DDBJ whole genome shotgun (WGS) entry which is preliminary data.</text>
</comment>
<evidence type="ECO:0000313" key="3">
    <source>
        <dbReference type="Proteomes" id="UP001241110"/>
    </source>
</evidence>
<dbReference type="AlphaFoldDB" id="A0AAE3R082"/>
<gene>
    <name evidence="2" type="ORF">QNI16_36045</name>
</gene>
<accession>A0AAE3R082</accession>
<dbReference type="Pfam" id="PF06114">
    <property type="entry name" value="Peptidase_M78"/>
    <property type="match status" value="1"/>
</dbReference>
<organism evidence="2 3">
    <name type="scientific">Xanthocytophaga flava</name>
    <dbReference type="NCBI Taxonomy" id="3048013"/>
    <lineage>
        <taxon>Bacteria</taxon>
        <taxon>Pseudomonadati</taxon>
        <taxon>Bacteroidota</taxon>
        <taxon>Cytophagia</taxon>
        <taxon>Cytophagales</taxon>
        <taxon>Rhodocytophagaceae</taxon>
        <taxon>Xanthocytophaga</taxon>
    </lineage>
</organism>
<reference evidence="2" key="1">
    <citation type="submission" date="2023-05" db="EMBL/GenBank/DDBJ databases">
        <authorList>
            <person name="Zhang X."/>
        </authorList>
    </citation>
    <scope>NUCLEOTIDE SEQUENCE</scope>
    <source>
        <strain evidence="2">YF14B1</strain>
    </source>
</reference>
<proteinExistence type="predicted"/>
<dbReference type="Proteomes" id="UP001241110">
    <property type="component" value="Unassembled WGS sequence"/>
</dbReference>
<protein>
    <submittedName>
        <fullName evidence="2">ImmA/IrrE family metallo-endopeptidase</fullName>
    </submittedName>
</protein>
<sequence>MPARKLATHLGVRIVSPLSIKGLTQNAIEAITDPDSGFSAVTILAQPTPFIIYNHKHTPARQESDLMHELAHLIEDHSPVSFTMMGKLPCRSFNPSHESEAEWLGGCLQICRDGLVWAIREGLSDSEIAEHFGASLEMVQFRRRMTGVDRQIQRNRR</sequence>
<dbReference type="InterPro" id="IPR010359">
    <property type="entry name" value="IrrE_HExxH"/>
</dbReference>
<dbReference type="Gene3D" id="1.10.10.2910">
    <property type="match status" value="1"/>
</dbReference>
<evidence type="ECO:0000259" key="1">
    <source>
        <dbReference type="Pfam" id="PF06114"/>
    </source>
</evidence>
<evidence type="ECO:0000313" key="2">
    <source>
        <dbReference type="EMBL" id="MDJ1485949.1"/>
    </source>
</evidence>
<dbReference type="RefSeq" id="WP_313989183.1">
    <property type="nucleotide sequence ID" value="NZ_JASJOS010000025.1"/>
</dbReference>
<dbReference type="EMBL" id="JASJOS010000025">
    <property type="protein sequence ID" value="MDJ1485949.1"/>
    <property type="molecule type" value="Genomic_DNA"/>
</dbReference>
<name>A0AAE3R082_9BACT</name>